<protein>
    <recommendedName>
        <fullName evidence="2">Archaeal Type IV pilin N-terminal domain-containing protein</fullName>
    </recommendedName>
</protein>
<feature type="domain" description="Archaeal Type IV pilin N-terminal" evidence="2">
    <location>
        <begin position="13"/>
        <end position="85"/>
    </location>
</feature>
<organism evidence="3 4">
    <name type="scientific">Methanosarcina lacustris Z-7289</name>
    <dbReference type="NCBI Taxonomy" id="1434111"/>
    <lineage>
        <taxon>Archaea</taxon>
        <taxon>Methanobacteriati</taxon>
        <taxon>Methanobacteriota</taxon>
        <taxon>Stenosarchaea group</taxon>
        <taxon>Methanomicrobia</taxon>
        <taxon>Methanosarcinales</taxon>
        <taxon>Methanosarcinaceae</taxon>
        <taxon>Methanosarcina</taxon>
    </lineage>
</organism>
<name>A0A0E3S7Y3_9EURY</name>
<sequence length="709" mass="77497">MGHLKKFMLNECAVSEVLGTMLMTIIVVALMASIGMFVLSESKPLEVPHIDFYEQLDPFNDTLVLFNNGGKPVPIKEFKLVMQSGSTKYVINGEELSSKLTEEYGDNGYWDLGEYISINVSEMCGLDLKNRDEDLNIFFIHTPSKQVIQKAFIPSIYLDDEIPGEEYDEGGIWVPPQLLALDNSTSTKSVDGSACLDDVQKIDDDKSTTYYPNNAASTCEYFEFGLNKSVLESFGATFLDYEHLNISGAKIKIVYAKHDNSFRWGKLEVRDQTSGTSCEHYLFDKNMKMYNYNRRTYIEDEFDLPYITTTEDLENLNVSIFAKIPGNGHMHYIHIDYIAVYIPCIVKISPAPVTPQGNLIHIGSVNVTTSIEKGSGVNKYVTGVAVVTILDNYNNPVEGAEVSGYWSGAASDTFKDQQTDYKGTVTLSSNKVDYNSGTLTFTFNVTNVDVNKNFLYTWDGNTVSKTVEYTKGNRIHIESVDVTTSTRTAGSVPGVGVGVGFGSGGQSESGSGDLVTATAVVTILDNYNNPVEGAKVSGSWSGAASDTFNNEGTGKDGTVILELKDVEYGVNPLTFIFNVTDVTLASYTLEGNTVSKTVEYTKGNRIHIESVSVTSSIKDDNKVTATAVVTILDNYNTPVEGAKVSGSWSGAASEMFNNKETGKDGTVTLKSKTADYEGDPLAFTFNVNAVTFASYTLEGNTVVKTVKYP</sequence>
<evidence type="ECO:0000256" key="1">
    <source>
        <dbReference type="SAM" id="Phobius"/>
    </source>
</evidence>
<keyword evidence="4" id="KW-1185">Reference proteome</keyword>
<evidence type="ECO:0000313" key="3">
    <source>
        <dbReference type="EMBL" id="AKB75577.1"/>
    </source>
</evidence>
<keyword evidence="1" id="KW-1133">Transmembrane helix</keyword>
<dbReference type="EMBL" id="CP009515">
    <property type="protein sequence ID" value="AKB75577.1"/>
    <property type="molecule type" value="Genomic_DNA"/>
</dbReference>
<dbReference type="Proteomes" id="UP000033072">
    <property type="component" value="Chromosome"/>
</dbReference>
<dbReference type="SUPFAM" id="SSF49373">
    <property type="entry name" value="Invasin/intimin cell-adhesion fragments"/>
    <property type="match status" value="1"/>
</dbReference>
<reference evidence="3 4" key="1">
    <citation type="submission" date="2014-07" db="EMBL/GenBank/DDBJ databases">
        <title>Methanogenic archaea and the global carbon cycle.</title>
        <authorList>
            <person name="Henriksen J.R."/>
            <person name="Luke J."/>
            <person name="Reinhart S."/>
            <person name="Benedict M.N."/>
            <person name="Youngblut N.D."/>
            <person name="Metcalf M.E."/>
            <person name="Whitaker R.J."/>
            <person name="Metcalf W.W."/>
        </authorList>
    </citation>
    <scope>NUCLEOTIDE SEQUENCE [LARGE SCALE GENOMIC DNA]</scope>
    <source>
        <strain evidence="3 4">Z-7289</strain>
    </source>
</reference>
<dbReference type="KEGG" id="mls:MSLAZ_2316"/>
<dbReference type="Pfam" id="PF07790">
    <property type="entry name" value="Pilin_N"/>
    <property type="match status" value="1"/>
</dbReference>
<dbReference type="OrthoDB" id="117227at2157"/>
<proteinExistence type="predicted"/>
<dbReference type="HOGENOM" id="CLU_389156_0_0_2"/>
<dbReference type="PANTHER" id="PTHR38138">
    <property type="entry name" value="VNG6441H"/>
    <property type="match status" value="1"/>
</dbReference>
<dbReference type="AlphaFoldDB" id="A0A0E3S7Y3"/>
<dbReference type="InterPro" id="IPR012859">
    <property type="entry name" value="Pilin_N_archaeal"/>
</dbReference>
<gene>
    <name evidence="3" type="ORF">MSLAZ_2316</name>
</gene>
<evidence type="ECO:0000313" key="4">
    <source>
        <dbReference type="Proteomes" id="UP000033072"/>
    </source>
</evidence>
<keyword evidence="1" id="KW-0472">Membrane</keyword>
<dbReference type="PATRIC" id="fig|1434111.4.peg.3083"/>
<accession>A0A0E3S7Y3</accession>
<dbReference type="InterPro" id="IPR008964">
    <property type="entry name" value="Invasin/intimin_cell_adhesion"/>
</dbReference>
<keyword evidence="1" id="KW-0812">Transmembrane</keyword>
<dbReference type="PANTHER" id="PTHR38138:SF1">
    <property type="entry name" value="ARCHAEAL TYPE IV PILIN N-TERMINAL DOMAIN-CONTAINING PROTEIN"/>
    <property type="match status" value="1"/>
</dbReference>
<evidence type="ECO:0000259" key="2">
    <source>
        <dbReference type="Pfam" id="PF07790"/>
    </source>
</evidence>
<feature type="transmembrane region" description="Helical" evidence="1">
    <location>
        <begin position="12"/>
        <end position="39"/>
    </location>
</feature>